<sequence>MAKAATKSTSKSATKPATKTAKRAAKAAAKPATKAKAKAAAKPDARATAKAAQATARAAQATARAAPKATAKAAPKAKPAKKPGLKLSMLKPSVNNMTVRVFARAAGFDHAETDAWGLTRSPEFLARNPAHLTPMIEDKGLPRGVLWESCAIMQYLANKHGLEKFYPKAPAKRAMIDSAMFYLVGTLYPYVARATYPALGFPQYAGEVGHSDAHPDRKSEAQKAAASAIAEPLEVFHSFFRNGKPFIGGSNPSIADIRLAATLEFLAVIDYALPQWAKDYMAAMEKKLGNAYAEPAGDVRGYIAYVRSQAKA</sequence>
<dbReference type="Gene3D" id="1.20.1050.10">
    <property type="match status" value="1"/>
</dbReference>
<dbReference type="SFLD" id="SFLDG00358">
    <property type="entry name" value="Main_(cytGST)"/>
    <property type="match status" value="1"/>
</dbReference>
<evidence type="ECO:0000256" key="1">
    <source>
        <dbReference type="ARBA" id="ARBA00011738"/>
    </source>
</evidence>
<feature type="region of interest" description="Disordered" evidence="3">
    <location>
        <begin position="1"/>
        <end position="83"/>
    </location>
</feature>
<comment type="caution">
    <text evidence="6">The sequence shown here is derived from an EMBL/GenBank/DDBJ whole genome shotgun (WGS) entry which is preliminary data.</text>
</comment>
<reference evidence="6 7" key="1">
    <citation type="submission" date="2023-08" db="EMBL/GenBank/DDBJ databases">
        <title>Implementing the SeqCode for naming new Mesorhizobium species isolated from Vachellia karroo root nodules.</title>
        <authorList>
            <person name="Van Lill M."/>
        </authorList>
    </citation>
    <scope>NUCLEOTIDE SEQUENCE [LARGE SCALE GENOMIC DNA]</scope>
    <source>
        <strain evidence="6 7">VK4B</strain>
    </source>
</reference>
<organism evidence="6 7">
    <name type="scientific">Mesorhizobium abyssinicae</name>
    <dbReference type="NCBI Taxonomy" id="1209958"/>
    <lineage>
        <taxon>Bacteria</taxon>
        <taxon>Pseudomonadati</taxon>
        <taxon>Pseudomonadota</taxon>
        <taxon>Alphaproteobacteria</taxon>
        <taxon>Hyphomicrobiales</taxon>
        <taxon>Phyllobacteriaceae</taxon>
        <taxon>Mesorhizobium</taxon>
    </lineage>
</organism>
<evidence type="ECO:0000313" key="6">
    <source>
        <dbReference type="EMBL" id="MDX8537857.1"/>
    </source>
</evidence>
<gene>
    <name evidence="6" type="ORF">RFM23_09510</name>
</gene>
<dbReference type="Gene3D" id="3.40.30.10">
    <property type="entry name" value="Glutaredoxin"/>
    <property type="match status" value="1"/>
</dbReference>
<evidence type="ECO:0000256" key="2">
    <source>
        <dbReference type="RuleBase" id="RU003494"/>
    </source>
</evidence>
<protein>
    <submittedName>
        <fullName evidence="6">Glutathione S-transferase family protein</fullName>
    </submittedName>
</protein>
<dbReference type="InterPro" id="IPR036282">
    <property type="entry name" value="Glutathione-S-Trfase_C_sf"/>
</dbReference>
<evidence type="ECO:0000256" key="3">
    <source>
        <dbReference type="SAM" id="MobiDB-lite"/>
    </source>
</evidence>
<dbReference type="InterPro" id="IPR004045">
    <property type="entry name" value="Glutathione_S-Trfase_N"/>
</dbReference>
<name>A0ABU5AKW3_9HYPH</name>
<dbReference type="RefSeq" id="WP_320320178.1">
    <property type="nucleotide sequence ID" value="NZ_JAVIIP010000004.1"/>
</dbReference>
<keyword evidence="7" id="KW-1185">Reference proteome</keyword>
<feature type="domain" description="GST N-terminal" evidence="4">
    <location>
        <begin position="83"/>
        <end position="164"/>
    </location>
</feature>
<proteinExistence type="inferred from homology"/>
<evidence type="ECO:0000313" key="7">
    <source>
        <dbReference type="Proteomes" id="UP001276564"/>
    </source>
</evidence>
<dbReference type="InterPro" id="IPR010987">
    <property type="entry name" value="Glutathione-S-Trfase_C-like"/>
</dbReference>
<feature type="compositionally biased region" description="Low complexity" evidence="3">
    <location>
        <begin position="48"/>
        <end position="77"/>
    </location>
</feature>
<feature type="domain" description="GST C-terminal" evidence="5">
    <location>
        <begin position="169"/>
        <end position="312"/>
    </location>
</feature>
<dbReference type="SUPFAM" id="SSF52833">
    <property type="entry name" value="Thioredoxin-like"/>
    <property type="match status" value="1"/>
</dbReference>
<dbReference type="PROSITE" id="PS50405">
    <property type="entry name" value="GST_CTER"/>
    <property type="match status" value="1"/>
</dbReference>
<dbReference type="SUPFAM" id="SSF47616">
    <property type="entry name" value="GST C-terminal domain-like"/>
    <property type="match status" value="1"/>
</dbReference>
<dbReference type="EMBL" id="JAVIIP010000004">
    <property type="protein sequence ID" value="MDX8537857.1"/>
    <property type="molecule type" value="Genomic_DNA"/>
</dbReference>
<dbReference type="PANTHER" id="PTHR43969:SF9">
    <property type="entry name" value="GLUTATHIONE S TRANSFERASE D10, ISOFORM A-RELATED"/>
    <property type="match status" value="1"/>
</dbReference>
<dbReference type="Pfam" id="PF00043">
    <property type="entry name" value="GST_C"/>
    <property type="match status" value="1"/>
</dbReference>
<dbReference type="PROSITE" id="PS50404">
    <property type="entry name" value="GST_NTER"/>
    <property type="match status" value="1"/>
</dbReference>
<dbReference type="InterPro" id="IPR040079">
    <property type="entry name" value="Glutathione_S-Trfase"/>
</dbReference>
<dbReference type="Proteomes" id="UP001276564">
    <property type="component" value="Unassembled WGS sequence"/>
</dbReference>
<comment type="similarity">
    <text evidence="2">Belongs to the GST superfamily.</text>
</comment>
<feature type="compositionally biased region" description="Low complexity" evidence="3">
    <location>
        <begin position="1"/>
        <end position="19"/>
    </location>
</feature>
<comment type="subunit">
    <text evidence="1">Homodimer.</text>
</comment>
<dbReference type="Pfam" id="PF02798">
    <property type="entry name" value="GST_N"/>
    <property type="match status" value="1"/>
</dbReference>
<accession>A0ABU5AKW3</accession>
<evidence type="ECO:0000259" key="4">
    <source>
        <dbReference type="PROSITE" id="PS50404"/>
    </source>
</evidence>
<dbReference type="PANTHER" id="PTHR43969">
    <property type="entry name" value="GLUTATHIONE S TRANSFERASE D10, ISOFORM A-RELATED"/>
    <property type="match status" value="1"/>
</dbReference>
<dbReference type="InterPro" id="IPR004046">
    <property type="entry name" value="GST_C"/>
</dbReference>
<dbReference type="InterPro" id="IPR036249">
    <property type="entry name" value="Thioredoxin-like_sf"/>
</dbReference>
<dbReference type="SFLD" id="SFLDS00019">
    <property type="entry name" value="Glutathione_Transferase_(cytos"/>
    <property type="match status" value="1"/>
</dbReference>
<evidence type="ECO:0000259" key="5">
    <source>
        <dbReference type="PROSITE" id="PS50405"/>
    </source>
</evidence>